<keyword evidence="1" id="KW-0812">Transmembrane</keyword>
<comment type="caution">
    <text evidence="3">The sequence shown here is derived from an EMBL/GenBank/DDBJ whole genome shotgun (WGS) entry which is preliminary data.</text>
</comment>
<sequence>MSGEAVLFVYLGSVGAIFLLNAVQWSFFRDWVYGLFTLQTLIWFAHSAFNRLSGEDIPLSESQNMAVYAAEYGLVRIFYVGLIYRLFTIPHLPLTQWLRRGQLGMGIFLLVEVGMMLLQEHWHVSPSGRILSTVYWCLLMSTSVIGSWVAAQRRDAVGILFLIGSVLLLVNETNHLFYYTGYPWTLSREPSTIQWHIRILGGSRILQLLCFSLCLMFRQRQLAVAEAVEQTRREQQLVQQRLQTQLAFQRLEQEKTQVQLRALQAQVNPHFLFNSLNSLSSLIDDNPEQASQFVDRLSQVYRYLLKANEQPLTTLARELDFIQSYYHLLKTRYERGLTVSVQVDPAFTSWQLPPMTLQLLVENAVKHNVILAAQPLQIAIQTDHPGHLVIRNNLQRKRTRVLSNGVGLSTILAQYQKLGHAVPEVIESTDAFTVRIPLIQPVAEPV</sequence>
<organism evidence="3 4">
    <name type="scientific">Larkinella arboricola</name>
    <dbReference type="NCBI Taxonomy" id="643671"/>
    <lineage>
        <taxon>Bacteria</taxon>
        <taxon>Pseudomonadati</taxon>
        <taxon>Bacteroidota</taxon>
        <taxon>Cytophagia</taxon>
        <taxon>Cytophagales</taxon>
        <taxon>Spirosomataceae</taxon>
        <taxon>Larkinella</taxon>
    </lineage>
</organism>
<feature type="transmembrane region" description="Helical" evidence="1">
    <location>
        <begin position="130"/>
        <end position="150"/>
    </location>
</feature>
<dbReference type="GO" id="GO:0016020">
    <property type="term" value="C:membrane"/>
    <property type="evidence" value="ECO:0007669"/>
    <property type="project" value="InterPro"/>
</dbReference>
<dbReference type="PANTHER" id="PTHR34220:SF7">
    <property type="entry name" value="SENSOR HISTIDINE KINASE YPDA"/>
    <property type="match status" value="1"/>
</dbReference>
<keyword evidence="3" id="KW-0808">Transferase</keyword>
<feature type="transmembrane region" description="Helical" evidence="1">
    <location>
        <begin position="157"/>
        <end position="177"/>
    </location>
</feature>
<feature type="transmembrane region" description="Helical" evidence="1">
    <location>
        <begin position="101"/>
        <end position="118"/>
    </location>
</feature>
<evidence type="ECO:0000259" key="2">
    <source>
        <dbReference type="Pfam" id="PF06580"/>
    </source>
</evidence>
<accession>A0A327X2V8</accession>
<evidence type="ECO:0000313" key="3">
    <source>
        <dbReference type="EMBL" id="RAJ99904.1"/>
    </source>
</evidence>
<dbReference type="GO" id="GO:0000155">
    <property type="term" value="F:phosphorelay sensor kinase activity"/>
    <property type="evidence" value="ECO:0007669"/>
    <property type="project" value="InterPro"/>
</dbReference>
<dbReference type="PANTHER" id="PTHR34220">
    <property type="entry name" value="SENSOR HISTIDINE KINASE YPDA"/>
    <property type="match status" value="1"/>
</dbReference>
<dbReference type="Proteomes" id="UP000248790">
    <property type="component" value="Unassembled WGS sequence"/>
</dbReference>
<dbReference type="EMBL" id="QLMC01000002">
    <property type="protein sequence ID" value="RAJ99904.1"/>
    <property type="molecule type" value="Genomic_DNA"/>
</dbReference>
<keyword evidence="4" id="KW-1185">Reference proteome</keyword>
<reference evidence="3 4" key="1">
    <citation type="submission" date="2018-06" db="EMBL/GenBank/DDBJ databases">
        <title>Genomic Encyclopedia of Archaeal and Bacterial Type Strains, Phase II (KMG-II): from individual species to whole genera.</title>
        <authorList>
            <person name="Goeker M."/>
        </authorList>
    </citation>
    <scope>NUCLEOTIDE SEQUENCE [LARGE SCALE GENOMIC DNA]</scope>
    <source>
        <strain evidence="3 4">DSM 21851</strain>
    </source>
</reference>
<feature type="transmembrane region" description="Helical" evidence="1">
    <location>
        <begin position="69"/>
        <end position="89"/>
    </location>
</feature>
<dbReference type="RefSeq" id="WP_229310589.1">
    <property type="nucleotide sequence ID" value="NZ_QLMC01000002.1"/>
</dbReference>
<keyword evidence="1" id="KW-1133">Transmembrane helix</keyword>
<keyword evidence="1" id="KW-0472">Membrane</keyword>
<dbReference type="Pfam" id="PF06580">
    <property type="entry name" value="His_kinase"/>
    <property type="match status" value="1"/>
</dbReference>
<dbReference type="AlphaFoldDB" id="A0A327X2V8"/>
<feature type="domain" description="Signal transduction histidine kinase internal region" evidence="2">
    <location>
        <begin position="259"/>
        <end position="335"/>
    </location>
</feature>
<evidence type="ECO:0000313" key="4">
    <source>
        <dbReference type="Proteomes" id="UP000248790"/>
    </source>
</evidence>
<keyword evidence="3" id="KW-0418">Kinase</keyword>
<name>A0A327X2V8_LARAB</name>
<dbReference type="InterPro" id="IPR050640">
    <property type="entry name" value="Bact_2-comp_sensor_kinase"/>
</dbReference>
<dbReference type="InterPro" id="IPR010559">
    <property type="entry name" value="Sig_transdc_His_kin_internal"/>
</dbReference>
<protein>
    <submittedName>
        <fullName evidence="3">Histidine kinase</fullName>
    </submittedName>
</protein>
<evidence type="ECO:0000256" key="1">
    <source>
        <dbReference type="SAM" id="Phobius"/>
    </source>
</evidence>
<feature type="transmembrane region" description="Helical" evidence="1">
    <location>
        <begin position="6"/>
        <end position="24"/>
    </location>
</feature>
<gene>
    <name evidence="3" type="ORF">LX87_01601</name>
</gene>
<proteinExistence type="predicted"/>